<dbReference type="EMBL" id="BNBO01000008">
    <property type="protein sequence ID" value="GHH66883.1"/>
    <property type="molecule type" value="Genomic_DNA"/>
</dbReference>
<dbReference type="Proteomes" id="UP000617734">
    <property type="component" value="Unassembled WGS sequence"/>
</dbReference>
<dbReference type="AlphaFoldDB" id="A0A919FJA4"/>
<proteinExistence type="predicted"/>
<name>A0A919FJA4_9ACTN</name>
<sequence>MRAKTEHRETARRLRAEGRTYDEIQAALGVSKSSISLWVRDLPKPPRKARAYTGKERLAAVMARREEHRVRTKAEAAARIGAVSDRELLLIGVALYWAEGGKDKEYDRRERVRFINSDPQMIQVYLAWLRLLGVEQDRLRLRVAIHESADVPAAEHYWAEVAGVHPEFLQSTTLKKHNPRTTRKNTGGAYYGCLSVNVLDSADLYRRIEGWWSGIVVDVGRDTP</sequence>
<reference evidence="1" key="2">
    <citation type="submission" date="2020-09" db="EMBL/GenBank/DDBJ databases">
        <authorList>
            <person name="Sun Q."/>
            <person name="Ohkuma M."/>
        </authorList>
    </citation>
    <scope>NUCLEOTIDE SEQUENCE</scope>
    <source>
        <strain evidence="1">JCM 4646</strain>
    </source>
</reference>
<reference evidence="1" key="1">
    <citation type="journal article" date="2014" name="Int. J. Syst. Evol. Microbiol.">
        <title>Complete genome sequence of Corynebacterium casei LMG S-19264T (=DSM 44701T), isolated from a smear-ripened cheese.</title>
        <authorList>
            <consortium name="US DOE Joint Genome Institute (JGI-PGF)"/>
            <person name="Walter F."/>
            <person name="Albersmeier A."/>
            <person name="Kalinowski J."/>
            <person name="Ruckert C."/>
        </authorList>
    </citation>
    <scope>NUCLEOTIDE SEQUENCE</scope>
    <source>
        <strain evidence="1">JCM 4646</strain>
    </source>
</reference>
<evidence type="ECO:0000313" key="2">
    <source>
        <dbReference type="Proteomes" id="UP000617734"/>
    </source>
</evidence>
<protein>
    <submittedName>
        <fullName evidence="1">Uncharacterized protein</fullName>
    </submittedName>
</protein>
<organism evidence="1 2">
    <name type="scientific">Kitasatospora indigofera</name>
    <dbReference type="NCBI Taxonomy" id="67307"/>
    <lineage>
        <taxon>Bacteria</taxon>
        <taxon>Bacillati</taxon>
        <taxon>Actinomycetota</taxon>
        <taxon>Actinomycetes</taxon>
        <taxon>Kitasatosporales</taxon>
        <taxon>Streptomycetaceae</taxon>
        <taxon>Kitasatospora</taxon>
    </lineage>
</organism>
<dbReference type="GeneID" id="95352609"/>
<accession>A0A919FJA4</accession>
<dbReference type="RefSeq" id="WP_190210575.1">
    <property type="nucleotide sequence ID" value="NZ_BNBO01000008.1"/>
</dbReference>
<gene>
    <name evidence="1" type="ORF">GCM10018781_21350</name>
</gene>
<comment type="caution">
    <text evidence="1">The sequence shown here is derived from an EMBL/GenBank/DDBJ whole genome shotgun (WGS) entry which is preliminary data.</text>
</comment>
<keyword evidence="2" id="KW-1185">Reference proteome</keyword>
<evidence type="ECO:0000313" key="1">
    <source>
        <dbReference type="EMBL" id="GHH66883.1"/>
    </source>
</evidence>